<proteinExistence type="predicted"/>
<dbReference type="SUPFAM" id="SSF47413">
    <property type="entry name" value="lambda repressor-like DNA-binding domains"/>
    <property type="match status" value="1"/>
</dbReference>
<keyword evidence="1" id="KW-0238">DNA-binding</keyword>
<dbReference type="InterPro" id="IPR001387">
    <property type="entry name" value="Cro/C1-type_HTH"/>
</dbReference>
<gene>
    <name evidence="3" type="ORF">N7603_08115</name>
</gene>
<sequence>MNIPLNQIVGKNIKSLRMYANITQSKLADLLNVSTATISLFEKGERSVSLEHLLTISRVFNVKIDELCTVSTYEMHQESEVYFEHFKIGSSTIYTYGETRISNPHSMYFTLEDSNGDTLIFLRSTEVTEGLMLVSESQILSRLERIDIDELKNKRLFLTTISTFDRQDGKEPIYTFTDHSGKNMIMKNKAMFIYYGYLIARINHLAKTEEFFFEIKS</sequence>
<dbReference type="RefSeq" id="WP_262096941.1">
    <property type="nucleotide sequence ID" value="NZ_JAOEGN010000019.1"/>
</dbReference>
<accession>A0ABT2Q0Z5</accession>
<dbReference type="Gene3D" id="1.10.260.40">
    <property type="entry name" value="lambda repressor-like DNA-binding domains"/>
    <property type="match status" value="1"/>
</dbReference>
<dbReference type="EMBL" id="JAOEGN010000019">
    <property type="protein sequence ID" value="MCU0105622.1"/>
    <property type="molecule type" value="Genomic_DNA"/>
</dbReference>
<comment type="caution">
    <text evidence="3">The sequence shown here is derived from an EMBL/GenBank/DDBJ whole genome shotgun (WGS) entry which is preliminary data.</text>
</comment>
<dbReference type="PANTHER" id="PTHR46558">
    <property type="entry name" value="TRACRIPTIONAL REGULATORY PROTEIN-RELATED-RELATED"/>
    <property type="match status" value="1"/>
</dbReference>
<name>A0ABT2Q0Z5_9MOLU</name>
<dbReference type="CDD" id="cd00093">
    <property type="entry name" value="HTH_XRE"/>
    <property type="match status" value="1"/>
</dbReference>
<dbReference type="Proteomes" id="UP001209076">
    <property type="component" value="Unassembled WGS sequence"/>
</dbReference>
<evidence type="ECO:0000313" key="3">
    <source>
        <dbReference type="EMBL" id="MCU0105622.1"/>
    </source>
</evidence>
<dbReference type="PROSITE" id="PS50943">
    <property type="entry name" value="HTH_CROC1"/>
    <property type="match status" value="1"/>
</dbReference>
<dbReference type="Pfam" id="PF01381">
    <property type="entry name" value="HTH_3"/>
    <property type="match status" value="1"/>
</dbReference>
<protein>
    <submittedName>
        <fullName evidence="3">Helix-turn-helix domain-containing protein</fullName>
    </submittedName>
</protein>
<evidence type="ECO:0000259" key="2">
    <source>
        <dbReference type="PROSITE" id="PS50943"/>
    </source>
</evidence>
<keyword evidence="4" id="KW-1185">Reference proteome</keyword>
<evidence type="ECO:0000313" key="4">
    <source>
        <dbReference type="Proteomes" id="UP001209076"/>
    </source>
</evidence>
<evidence type="ECO:0000256" key="1">
    <source>
        <dbReference type="ARBA" id="ARBA00023125"/>
    </source>
</evidence>
<reference evidence="4" key="1">
    <citation type="submission" date="2023-07" db="EMBL/GenBank/DDBJ databases">
        <title>Novel Mycoplasma species identified in domestic and wild animals.</title>
        <authorList>
            <person name="Volokhov D.V."/>
            <person name="Furtak V.A."/>
            <person name="Zagorodnyaya T.A."/>
        </authorList>
    </citation>
    <scope>NUCLEOTIDE SEQUENCE [LARGE SCALE GENOMIC DNA]</scope>
    <source>
        <strain evidence="4">92-19</strain>
    </source>
</reference>
<dbReference type="PANTHER" id="PTHR46558:SF4">
    <property type="entry name" value="DNA-BIDING PHAGE PROTEIN"/>
    <property type="match status" value="1"/>
</dbReference>
<dbReference type="SMART" id="SM00530">
    <property type="entry name" value="HTH_XRE"/>
    <property type="match status" value="1"/>
</dbReference>
<feature type="domain" description="HTH cro/C1-type" evidence="2">
    <location>
        <begin position="13"/>
        <end position="67"/>
    </location>
</feature>
<dbReference type="InterPro" id="IPR010982">
    <property type="entry name" value="Lambda_DNA-bd_dom_sf"/>
</dbReference>
<organism evidence="3 4">
    <name type="scientific">Paracholeplasma vituli</name>
    <dbReference type="NCBI Taxonomy" id="69473"/>
    <lineage>
        <taxon>Bacteria</taxon>
        <taxon>Bacillati</taxon>
        <taxon>Mycoplasmatota</taxon>
        <taxon>Mollicutes</taxon>
        <taxon>Acholeplasmatales</taxon>
        <taxon>Acholeplasmataceae</taxon>
        <taxon>Paracholeplasma</taxon>
    </lineage>
</organism>